<accession>A0A382CDE6</accession>
<organism evidence="1">
    <name type="scientific">marine metagenome</name>
    <dbReference type="NCBI Taxonomy" id="408172"/>
    <lineage>
        <taxon>unclassified sequences</taxon>
        <taxon>metagenomes</taxon>
        <taxon>ecological metagenomes</taxon>
    </lineage>
</organism>
<proteinExistence type="predicted"/>
<gene>
    <name evidence="1" type="ORF">METZ01_LOCUS176716</name>
</gene>
<name>A0A382CDE6_9ZZZZ</name>
<dbReference type="AlphaFoldDB" id="A0A382CDE6"/>
<dbReference type="EMBL" id="UINC01033885">
    <property type="protein sequence ID" value="SVB23862.1"/>
    <property type="molecule type" value="Genomic_DNA"/>
</dbReference>
<sequence length="59" mass="6110">MIKMLLGAVIVVVLVGFGVFSTSDIEKAGIAAVSFVKDDIKPIINSAASKLAESTKSND</sequence>
<protein>
    <submittedName>
        <fullName evidence="1">Uncharacterized protein</fullName>
    </submittedName>
</protein>
<evidence type="ECO:0000313" key="1">
    <source>
        <dbReference type="EMBL" id="SVB23862.1"/>
    </source>
</evidence>
<reference evidence="1" key="1">
    <citation type="submission" date="2018-05" db="EMBL/GenBank/DDBJ databases">
        <authorList>
            <person name="Lanie J.A."/>
            <person name="Ng W.-L."/>
            <person name="Kazmierczak K.M."/>
            <person name="Andrzejewski T.M."/>
            <person name="Davidsen T.M."/>
            <person name="Wayne K.J."/>
            <person name="Tettelin H."/>
            <person name="Glass J.I."/>
            <person name="Rusch D."/>
            <person name="Podicherti R."/>
            <person name="Tsui H.-C.T."/>
            <person name="Winkler M.E."/>
        </authorList>
    </citation>
    <scope>NUCLEOTIDE SEQUENCE</scope>
</reference>